<dbReference type="Proteomes" id="UP001211005">
    <property type="component" value="Chromosome"/>
</dbReference>
<feature type="domain" description="DUF547" evidence="1">
    <location>
        <begin position="80"/>
        <end position="191"/>
    </location>
</feature>
<accession>A0ABY7LQD3</accession>
<evidence type="ECO:0000259" key="1">
    <source>
        <dbReference type="Pfam" id="PF04784"/>
    </source>
</evidence>
<dbReference type="Pfam" id="PF04784">
    <property type="entry name" value="DUF547"/>
    <property type="match status" value="1"/>
</dbReference>
<proteinExistence type="predicted"/>
<organism evidence="2 3">
    <name type="scientific">Hymenobacter canadensis</name>
    <dbReference type="NCBI Taxonomy" id="2999067"/>
    <lineage>
        <taxon>Bacteria</taxon>
        <taxon>Pseudomonadati</taxon>
        <taxon>Bacteroidota</taxon>
        <taxon>Cytophagia</taxon>
        <taxon>Cytophagales</taxon>
        <taxon>Hymenobacteraceae</taxon>
        <taxon>Hymenobacter</taxon>
    </lineage>
</organism>
<reference evidence="2 3" key="1">
    <citation type="submission" date="2022-12" db="EMBL/GenBank/DDBJ databases">
        <title>Hymenobacter canadensis sp. nov. isolated from lake water of the Cambridge Bay, Canada.</title>
        <authorList>
            <person name="Kim W.H."/>
            <person name="Lee Y.M."/>
        </authorList>
    </citation>
    <scope>NUCLEOTIDE SEQUENCE [LARGE SCALE GENOMIC DNA]</scope>
    <source>
        <strain evidence="2 3">PAMC 29467</strain>
    </source>
</reference>
<name>A0ABY7LQD3_9BACT</name>
<evidence type="ECO:0000313" key="3">
    <source>
        <dbReference type="Proteomes" id="UP001211005"/>
    </source>
</evidence>
<protein>
    <submittedName>
        <fullName evidence="2">DUF547 domain-containing protein</fullName>
    </submittedName>
</protein>
<dbReference type="InterPro" id="IPR006869">
    <property type="entry name" value="DUF547"/>
</dbReference>
<keyword evidence="3" id="KW-1185">Reference proteome</keyword>
<dbReference type="RefSeq" id="WP_269560159.1">
    <property type="nucleotide sequence ID" value="NZ_CP114767.1"/>
</dbReference>
<dbReference type="EMBL" id="CP114767">
    <property type="protein sequence ID" value="WBA42101.1"/>
    <property type="molecule type" value="Genomic_DNA"/>
</dbReference>
<dbReference type="PANTHER" id="PTHR46361">
    <property type="entry name" value="ELECTRON CARRIER/ PROTEIN DISULFIDE OXIDOREDUCTASE"/>
    <property type="match status" value="1"/>
</dbReference>
<gene>
    <name evidence="2" type="ORF">O3303_00755</name>
</gene>
<sequence>MTRTLAGRVVVLLLFFAGSFPLAGVAQTLSSAQLHAPWDELLHQYVTPEGLVNYQGLLEQEDRLLDYLLAQRKVSPEAAGWSAADQEAYWINIYNAATVYLVLQYYPLSNVNDIRLKGKVHSLWEAPSVEVGGQQYSLNQIEREKLTARFHDPRLHFALVQGAVSGPQLLPEAYDGGQLPQQLERQTRHFLNDPSRNTLAGPQLQLSGLFSFYATEFGSGPQLLEFINRYAHMPVAATAPVDFLPFSWALNDRQPLSTTQALRK</sequence>
<evidence type="ECO:0000313" key="2">
    <source>
        <dbReference type="EMBL" id="WBA42101.1"/>
    </source>
</evidence>
<dbReference type="PANTHER" id="PTHR46361:SF3">
    <property type="entry name" value="ELECTRON CARRIER_ PROTEIN DISULFIDE OXIDOREDUCTASE"/>
    <property type="match status" value="1"/>
</dbReference>